<accession>A0AAV6GVR7</accession>
<dbReference type="AlphaFoldDB" id="A0AAV6GVR7"/>
<proteinExistence type="predicted"/>
<gene>
    <name evidence="2" type="ORF">AALO_G00089560</name>
</gene>
<name>A0AAV6GVR7_9TELE</name>
<feature type="region of interest" description="Disordered" evidence="1">
    <location>
        <begin position="1"/>
        <end position="20"/>
    </location>
</feature>
<evidence type="ECO:0000313" key="2">
    <source>
        <dbReference type="EMBL" id="KAG5277626.1"/>
    </source>
</evidence>
<evidence type="ECO:0000256" key="1">
    <source>
        <dbReference type="SAM" id="MobiDB-lite"/>
    </source>
</evidence>
<sequence>MTTHSPSAPPGRAVPSSSTPSWCTPYLQRRTPATPLYLRLQHTCSAALLYTHLQQPCASIQLNTIYGSQYGWDVSNYSLADAVVDSGKASDLSVCSWPIEPIQWTPFPLLQQLHTQNTLRSSRPRSYCEGMELVDLRGAGRLNEEHLNKE</sequence>
<dbReference type="Proteomes" id="UP000823561">
    <property type="component" value="Chromosome 7"/>
</dbReference>
<keyword evidence="3" id="KW-1185">Reference proteome</keyword>
<organism evidence="2 3">
    <name type="scientific">Alosa alosa</name>
    <name type="common">allis shad</name>
    <dbReference type="NCBI Taxonomy" id="278164"/>
    <lineage>
        <taxon>Eukaryota</taxon>
        <taxon>Metazoa</taxon>
        <taxon>Chordata</taxon>
        <taxon>Craniata</taxon>
        <taxon>Vertebrata</taxon>
        <taxon>Euteleostomi</taxon>
        <taxon>Actinopterygii</taxon>
        <taxon>Neopterygii</taxon>
        <taxon>Teleostei</taxon>
        <taxon>Clupei</taxon>
        <taxon>Clupeiformes</taxon>
        <taxon>Clupeoidei</taxon>
        <taxon>Clupeidae</taxon>
        <taxon>Alosa</taxon>
    </lineage>
</organism>
<protein>
    <submittedName>
        <fullName evidence="2">Uncharacterized protein</fullName>
    </submittedName>
</protein>
<evidence type="ECO:0000313" key="3">
    <source>
        <dbReference type="Proteomes" id="UP000823561"/>
    </source>
</evidence>
<dbReference type="EMBL" id="JADWDJ010000007">
    <property type="protein sequence ID" value="KAG5277626.1"/>
    <property type="molecule type" value="Genomic_DNA"/>
</dbReference>
<reference evidence="2" key="1">
    <citation type="submission" date="2020-10" db="EMBL/GenBank/DDBJ databases">
        <title>Chromosome-scale genome assembly of the Allis shad, Alosa alosa.</title>
        <authorList>
            <person name="Margot Z."/>
            <person name="Christophe K."/>
            <person name="Cabau C."/>
            <person name="Louis A."/>
            <person name="Berthelot C."/>
            <person name="Parey E."/>
            <person name="Roest Crollius H."/>
            <person name="Montfort J."/>
            <person name="Robinson-Rechavi M."/>
            <person name="Bucao C."/>
            <person name="Bouchez O."/>
            <person name="Gislard M."/>
            <person name="Lluch J."/>
            <person name="Milhes M."/>
            <person name="Lampietro C."/>
            <person name="Lopez Roques C."/>
            <person name="Donnadieu C."/>
            <person name="Braasch I."/>
            <person name="Desvignes T."/>
            <person name="Postlethwait J."/>
            <person name="Bobe J."/>
            <person name="Guiguen Y."/>
        </authorList>
    </citation>
    <scope>NUCLEOTIDE SEQUENCE</scope>
    <source>
        <strain evidence="2">M-15738</strain>
        <tissue evidence="2">Blood</tissue>
    </source>
</reference>
<comment type="caution">
    <text evidence="2">The sequence shown here is derived from an EMBL/GenBank/DDBJ whole genome shotgun (WGS) entry which is preliminary data.</text>
</comment>